<name>A0A0A2DNR8_9CORY</name>
<gene>
    <name evidence="1" type="ORF">MA47_07265</name>
</gene>
<dbReference type="InterPro" id="IPR021456">
    <property type="entry name" value="DUF3107"/>
</dbReference>
<sequence length="73" mass="8175">MQIKIGFKHNSRELNITTEKGQEEVVNQLQQFLGSQDDTTVVEGAKGARYLLVRDQVAYVEFGAENKTSVGFI</sequence>
<keyword evidence="1" id="KW-0547">Nucleotide-binding</keyword>
<accession>A0A0A2DNR8</accession>
<dbReference type="AlphaFoldDB" id="A0A0A2DNR8"/>
<protein>
    <submittedName>
        <fullName evidence="1">ATP-binding protein</fullName>
    </submittedName>
</protein>
<organism evidence="1 2">
    <name type="scientific">Corynebacterium auriscanis</name>
    <dbReference type="NCBI Taxonomy" id="99807"/>
    <lineage>
        <taxon>Bacteria</taxon>
        <taxon>Bacillati</taxon>
        <taxon>Actinomycetota</taxon>
        <taxon>Actinomycetes</taxon>
        <taxon>Mycobacteriales</taxon>
        <taxon>Corynebacteriaceae</taxon>
        <taxon>Corynebacterium</taxon>
    </lineage>
</organism>
<dbReference type="EMBL" id="JRVJ01000011">
    <property type="protein sequence ID" value="KGM18511.1"/>
    <property type="molecule type" value="Genomic_DNA"/>
</dbReference>
<evidence type="ECO:0000313" key="2">
    <source>
        <dbReference type="Proteomes" id="UP000030145"/>
    </source>
</evidence>
<dbReference type="GeneID" id="300553436"/>
<dbReference type="RefSeq" id="WP_035114828.1">
    <property type="nucleotide sequence ID" value="NZ_CP047046.1"/>
</dbReference>
<reference evidence="1 2" key="1">
    <citation type="submission" date="2014-10" db="EMBL/GenBank/DDBJ databases">
        <title>Whole Genome sequence of Corynebacterium auriscanis strain CIP 106629.</title>
        <authorList>
            <person name="Hassan S.S."/>
            <person name="Jamal S.B."/>
            <person name="Tiwari S."/>
            <person name="Oliveira L.D.C."/>
            <person name="Souza F."/>
            <person name="Mariano D.C."/>
            <person name="Almeida S."/>
            <person name="Dorella F."/>
            <person name="Pereira F."/>
            <person name="Carvalho A."/>
            <person name="Leal C.A."/>
            <person name="Soares S.D.C."/>
            <person name="Figueiredo H.C."/>
            <person name="Silva A."/>
            <person name="Azevedo V.A."/>
        </authorList>
    </citation>
    <scope>NUCLEOTIDE SEQUENCE [LARGE SCALE GENOMIC DNA]</scope>
    <source>
        <strain evidence="1 2">CIP 106629</strain>
    </source>
</reference>
<dbReference type="Pfam" id="PF11305">
    <property type="entry name" value="DUF3107"/>
    <property type="match status" value="1"/>
</dbReference>
<comment type="caution">
    <text evidence="1">The sequence shown here is derived from an EMBL/GenBank/DDBJ whole genome shotgun (WGS) entry which is preliminary data.</text>
</comment>
<keyword evidence="1" id="KW-0067">ATP-binding</keyword>
<dbReference type="GO" id="GO:0005524">
    <property type="term" value="F:ATP binding"/>
    <property type="evidence" value="ECO:0007669"/>
    <property type="project" value="UniProtKB-KW"/>
</dbReference>
<dbReference type="Proteomes" id="UP000030145">
    <property type="component" value="Unassembled WGS sequence"/>
</dbReference>
<proteinExistence type="predicted"/>
<evidence type="ECO:0000313" key="1">
    <source>
        <dbReference type="EMBL" id="KGM18511.1"/>
    </source>
</evidence>
<keyword evidence="2" id="KW-1185">Reference proteome</keyword>